<dbReference type="EMBL" id="CP053586">
    <property type="protein sequence ID" value="WNZ21698.1"/>
    <property type="molecule type" value="Genomic_DNA"/>
</dbReference>
<dbReference type="GO" id="GO:0033072">
    <property type="term" value="P:vancomycin biosynthetic process"/>
    <property type="evidence" value="ECO:0007669"/>
    <property type="project" value="UniProtKB-ARBA"/>
</dbReference>
<dbReference type="PANTHER" id="PTHR48050:SF13">
    <property type="entry name" value="STEROL 3-BETA-GLUCOSYLTRANSFERASE UGT80A2"/>
    <property type="match status" value="1"/>
</dbReference>
<dbReference type="PANTHER" id="PTHR48050">
    <property type="entry name" value="STEROL 3-BETA-GLUCOSYLTRANSFERASE"/>
    <property type="match status" value="1"/>
</dbReference>
<gene>
    <name evidence="3" type="ORF">HJG54_01670</name>
</gene>
<dbReference type="Gene3D" id="3.40.50.2000">
    <property type="entry name" value="Glycogen Phosphorylase B"/>
    <property type="match status" value="2"/>
</dbReference>
<dbReference type="Pfam" id="PF03033">
    <property type="entry name" value="Glyco_transf_28"/>
    <property type="match status" value="1"/>
</dbReference>
<name>A0AA96WAR0_9CYAN</name>
<feature type="domain" description="Glycosyltransferase family 28 N-terminal" evidence="1">
    <location>
        <begin position="3"/>
        <end position="142"/>
    </location>
</feature>
<dbReference type="InterPro" id="IPR050426">
    <property type="entry name" value="Glycosyltransferase_28"/>
</dbReference>
<dbReference type="SUPFAM" id="SSF53756">
    <property type="entry name" value="UDP-Glycosyltransferase/glycogen phosphorylase"/>
    <property type="match status" value="1"/>
</dbReference>
<evidence type="ECO:0000313" key="3">
    <source>
        <dbReference type="EMBL" id="WNZ21698.1"/>
    </source>
</evidence>
<proteinExistence type="predicted"/>
<dbReference type="AlphaFoldDB" id="A0AA96WAR0"/>
<evidence type="ECO:0000259" key="2">
    <source>
        <dbReference type="Pfam" id="PF06722"/>
    </source>
</evidence>
<dbReference type="InterPro" id="IPR004276">
    <property type="entry name" value="GlycoTrans_28_N"/>
</dbReference>
<sequence length="434" mass="47976">MHITILTIGSRGDVQPYVALGMGLQAAGHQVCVGTEADYETFVTGCGLEYARLPGNTRQKHNDSAWKHYLNHETGNIISSIRQGMKFVIPGLRELLDVSWQVCQNTEAIICMPQVPSGYLIAKTLGIPFISVWATPNTPTTAFAHPYLTSELPLGILNRLSYPFVDLLCIQYWGPVLDQWQRETLQRPPQPLKALKEFYSQPIPTLYGYSPTLLPKPTDWGDNIHVPGFWFLDQQSDWQPSSQLTDFLAAGTPPVYVGFGSAVWEDPQRITEMILAAVQQSGQRAILDLCWGGLTDADLPDTILKVESKDAPHRWLLPRMAAAIHHGGAGTIGAVARAGIPSMVIPSYYDHTFWGRQVAKRGAGLPPQRLKQLSVNKLARQIRFLATDSNLRQRAKAVGESVRAERGVERAVEIILDHLPVERSLKIPVPGGSP</sequence>
<dbReference type="Pfam" id="PF06722">
    <property type="entry name" value="EryCIII-like_C"/>
    <property type="match status" value="1"/>
</dbReference>
<dbReference type="InterPro" id="IPR002213">
    <property type="entry name" value="UDP_glucos_trans"/>
</dbReference>
<accession>A0AA96WAR0</accession>
<dbReference type="GO" id="GO:0016758">
    <property type="term" value="F:hexosyltransferase activity"/>
    <property type="evidence" value="ECO:0007669"/>
    <property type="project" value="InterPro"/>
</dbReference>
<evidence type="ECO:0000259" key="1">
    <source>
        <dbReference type="Pfam" id="PF03033"/>
    </source>
</evidence>
<dbReference type="GO" id="GO:0005975">
    <property type="term" value="P:carbohydrate metabolic process"/>
    <property type="evidence" value="ECO:0007669"/>
    <property type="project" value="InterPro"/>
</dbReference>
<feature type="domain" description="Erythromycin biosynthesis protein CIII-like C-terminal" evidence="2">
    <location>
        <begin position="298"/>
        <end position="404"/>
    </location>
</feature>
<dbReference type="CDD" id="cd03784">
    <property type="entry name" value="GT1_Gtf-like"/>
    <property type="match status" value="1"/>
</dbReference>
<organism evidence="3">
    <name type="scientific">Leptolyngbya sp. NK1-12</name>
    <dbReference type="NCBI Taxonomy" id="2547451"/>
    <lineage>
        <taxon>Bacteria</taxon>
        <taxon>Bacillati</taxon>
        <taxon>Cyanobacteriota</taxon>
        <taxon>Cyanophyceae</taxon>
        <taxon>Leptolyngbyales</taxon>
        <taxon>Leptolyngbyaceae</taxon>
        <taxon>Leptolyngbya group</taxon>
        <taxon>Leptolyngbya</taxon>
    </lineage>
</organism>
<reference evidence="3" key="1">
    <citation type="submission" date="2020-05" db="EMBL/GenBank/DDBJ databases">
        <authorList>
            <person name="Zhu T."/>
            <person name="Keshari N."/>
            <person name="Lu X."/>
        </authorList>
    </citation>
    <scope>NUCLEOTIDE SEQUENCE</scope>
    <source>
        <strain evidence="3">NK1-12</strain>
    </source>
</reference>
<dbReference type="GO" id="GO:0008194">
    <property type="term" value="F:UDP-glycosyltransferase activity"/>
    <property type="evidence" value="ECO:0007669"/>
    <property type="project" value="InterPro"/>
</dbReference>
<protein>
    <submittedName>
        <fullName evidence="3">Glycosyltransferase family 1 protein</fullName>
    </submittedName>
</protein>
<dbReference type="FunFam" id="3.40.50.2000:FF:000009">
    <property type="entry name" value="Sterol 3-beta-glucosyltransferase UGT80A2"/>
    <property type="match status" value="1"/>
</dbReference>
<dbReference type="RefSeq" id="WP_316432985.1">
    <property type="nucleotide sequence ID" value="NZ_CP053586.1"/>
</dbReference>
<dbReference type="InterPro" id="IPR010610">
    <property type="entry name" value="EryCIII-like_C"/>
</dbReference>